<dbReference type="Gene3D" id="1.10.1200.10">
    <property type="entry name" value="ACP-like"/>
    <property type="match status" value="1"/>
</dbReference>
<protein>
    <submittedName>
        <fullName evidence="2">Phosphopantetheine-binding protein</fullName>
    </submittedName>
</protein>
<dbReference type="InterPro" id="IPR009081">
    <property type="entry name" value="PP-bd_ACP"/>
</dbReference>
<dbReference type="AlphaFoldDB" id="A0AB39VV65"/>
<name>A0AB39VV65_9GAMM</name>
<reference evidence="2" key="1">
    <citation type="submission" date="2024-07" db="EMBL/GenBank/DDBJ databases">
        <authorList>
            <person name="Biller S.J."/>
        </authorList>
    </citation>
    <scope>NUCLEOTIDE SEQUENCE</scope>
    <source>
        <strain evidence="2">WC2420</strain>
    </source>
</reference>
<proteinExistence type="predicted"/>
<dbReference type="SUPFAM" id="SSF47336">
    <property type="entry name" value="ACP-like"/>
    <property type="match status" value="1"/>
</dbReference>
<gene>
    <name evidence="2" type="ORF">AB3G37_08540</name>
</gene>
<dbReference type="RefSeq" id="WP_015689835.1">
    <property type="nucleotide sequence ID" value="NZ_CP165628.1"/>
</dbReference>
<evidence type="ECO:0000313" key="2">
    <source>
        <dbReference type="EMBL" id="XDU74101.1"/>
    </source>
</evidence>
<sequence length="82" mass="9227">MDETMQVIHRYIMSRDDDLKEEVGLDDDLFASGILDSMGLLGLVSHLEDVYQTNIDLSEIDIDKISTIRKISLELVPTTSAE</sequence>
<dbReference type="Pfam" id="PF00550">
    <property type="entry name" value="PP-binding"/>
    <property type="match status" value="1"/>
</dbReference>
<dbReference type="EMBL" id="CP165628">
    <property type="protein sequence ID" value="XDU74101.1"/>
    <property type="molecule type" value="Genomic_DNA"/>
</dbReference>
<evidence type="ECO:0000259" key="1">
    <source>
        <dbReference type="PROSITE" id="PS50075"/>
    </source>
</evidence>
<dbReference type="InterPro" id="IPR036736">
    <property type="entry name" value="ACP-like_sf"/>
</dbReference>
<dbReference type="PROSITE" id="PS50075">
    <property type="entry name" value="CARRIER"/>
    <property type="match status" value="1"/>
</dbReference>
<accession>A0AB39VV65</accession>
<organism evidence="2">
    <name type="scientific">Rouxiella sp. WC2420</name>
    <dbReference type="NCBI Taxonomy" id="3234145"/>
    <lineage>
        <taxon>Bacteria</taxon>
        <taxon>Pseudomonadati</taxon>
        <taxon>Pseudomonadota</taxon>
        <taxon>Gammaproteobacteria</taxon>
        <taxon>Enterobacterales</taxon>
        <taxon>Yersiniaceae</taxon>
        <taxon>Rouxiella</taxon>
    </lineage>
</organism>
<feature type="domain" description="Carrier" evidence="1">
    <location>
        <begin position="1"/>
        <end position="79"/>
    </location>
</feature>